<dbReference type="AlphaFoldDB" id="A0A822Z2K6"/>
<sequence>MEEYCLALCKEYPCSSFWTLAIIRLCHALHVIHKSLASLLLNSL</sequence>
<comment type="caution">
    <text evidence="1">The sequence shown here is derived from an EMBL/GenBank/DDBJ whole genome shotgun (WGS) entry which is preliminary data.</text>
</comment>
<protein>
    <submittedName>
        <fullName evidence="1">Uncharacterized protein</fullName>
    </submittedName>
</protein>
<gene>
    <name evidence="1" type="ORF">HUJ06_008331</name>
</gene>
<evidence type="ECO:0000313" key="2">
    <source>
        <dbReference type="Proteomes" id="UP000607653"/>
    </source>
</evidence>
<accession>A0A822Z2K6</accession>
<keyword evidence="2" id="KW-1185">Reference proteome</keyword>
<organism evidence="1 2">
    <name type="scientific">Nelumbo nucifera</name>
    <name type="common">Sacred lotus</name>
    <dbReference type="NCBI Taxonomy" id="4432"/>
    <lineage>
        <taxon>Eukaryota</taxon>
        <taxon>Viridiplantae</taxon>
        <taxon>Streptophyta</taxon>
        <taxon>Embryophyta</taxon>
        <taxon>Tracheophyta</taxon>
        <taxon>Spermatophyta</taxon>
        <taxon>Magnoliopsida</taxon>
        <taxon>Proteales</taxon>
        <taxon>Nelumbonaceae</taxon>
        <taxon>Nelumbo</taxon>
    </lineage>
</organism>
<dbReference type="Proteomes" id="UP000607653">
    <property type="component" value="Unassembled WGS sequence"/>
</dbReference>
<evidence type="ECO:0000313" key="1">
    <source>
        <dbReference type="EMBL" id="DAD37689.1"/>
    </source>
</evidence>
<proteinExistence type="predicted"/>
<reference evidence="1 2" key="1">
    <citation type="journal article" date="2020" name="Mol. Biol. Evol.">
        <title>Distinct Expression and Methylation Patterns for Genes with Different Fates following a Single Whole-Genome Duplication in Flowering Plants.</title>
        <authorList>
            <person name="Shi T."/>
            <person name="Rahmani R.S."/>
            <person name="Gugger P.F."/>
            <person name="Wang M."/>
            <person name="Li H."/>
            <person name="Zhang Y."/>
            <person name="Li Z."/>
            <person name="Wang Q."/>
            <person name="Van de Peer Y."/>
            <person name="Marchal K."/>
            <person name="Chen J."/>
        </authorList>
    </citation>
    <scope>NUCLEOTIDE SEQUENCE [LARGE SCALE GENOMIC DNA]</scope>
    <source>
        <tissue evidence="1">Leaf</tissue>
    </source>
</reference>
<name>A0A822Z2K6_NELNU</name>
<dbReference type="EMBL" id="DUZY01000004">
    <property type="protein sequence ID" value="DAD37689.1"/>
    <property type="molecule type" value="Genomic_DNA"/>
</dbReference>